<evidence type="ECO:0000256" key="7">
    <source>
        <dbReference type="RuleBase" id="RU362091"/>
    </source>
</evidence>
<evidence type="ECO:0000256" key="6">
    <source>
        <dbReference type="ARBA" id="ARBA00023136"/>
    </source>
</evidence>
<dbReference type="InterPro" id="IPR050277">
    <property type="entry name" value="Sodium:Solute_Symporter"/>
</dbReference>
<accession>A0A3G2R8P7</accession>
<feature type="transmembrane region" description="Helical" evidence="8">
    <location>
        <begin position="449"/>
        <end position="471"/>
    </location>
</feature>
<feature type="transmembrane region" description="Helical" evidence="8">
    <location>
        <begin position="154"/>
        <end position="178"/>
    </location>
</feature>
<feature type="transmembrane region" description="Helical" evidence="8">
    <location>
        <begin position="6"/>
        <end position="23"/>
    </location>
</feature>
<feature type="transmembrane region" description="Helical" evidence="8">
    <location>
        <begin position="229"/>
        <end position="253"/>
    </location>
</feature>
<protein>
    <submittedName>
        <fullName evidence="9">Sodium:solute symporter family protein</fullName>
    </submittedName>
</protein>
<feature type="transmembrane region" description="Helical" evidence="8">
    <location>
        <begin position="185"/>
        <end position="209"/>
    </location>
</feature>
<sequence length="484" mass="52074">MVTTVWIVSIIYLIAMLAIGMAVSKKGSASFDDYAIAGKSLPFYLIMWTFLATVWGAADFIGSPDEGYHRGISWIAWTLGSEGGKIVFALTLAGFLARFSFKSMGEFMDNVVAKDKTSRIVIGLLTGFVAAGWTGAQSMAIGQIFSVFTGTDSTLMIIIASAVFIFYTMSGGLLSVVWTDVIQGLLIVAFAGFYWYYAFGMVDFSLATLTSKVMAAKPELWSLTGASGSIPWLKLFTTFLTGIMGTFTMVCYWQRAFSAKDVPSARNAALIGGIGTVLVSVISVFIGLIVFTVNPNLDTGVAPYLVKNFMPPWITVAMTLLVLAATMSSADSLLNIAAIITVNDILMPLKPDVSDEQKVAITKWVTLAWGVVGVICALKFKFILGLVGWLYSTAAGALAPAVIVGLLWRKPGEYIYDNSNITPVALRYSLILGTLTAIIARQIKPLMDVFGGPVIPSSVVTIVLLFIISSITKKETVSSRKIHV</sequence>
<keyword evidence="10" id="KW-1185">Reference proteome</keyword>
<feature type="transmembrane region" description="Helical" evidence="8">
    <location>
        <begin position="313"/>
        <end position="340"/>
    </location>
</feature>
<feature type="transmembrane region" description="Helical" evidence="8">
    <location>
        <begin position="43"/>
        <end position="62"/>
    </location>
</feature>
<keyword evidence="3" id="KW-0813">Transport</keyword>
<dbReference type="CDD" id="cd10322">
    <property type="entry name" value="SLC5sbd"/>
    <property type="match status" value="1"/>
</dbReference>
<feature type="transmembrane region" description="Helical" evidence="8">
    <location>
        <begin position="120"/>
        <end position="148"/>
    </location>
</feature>
<evidence type="ECO:0000313" key="10">
    <source>
        <dbReference type="Proteomes" id="UP000280960"/>
    </source>
</evidence>
<evidence type="ECO:0000256" key="2">
    <source>
        <dbReference type="ARBA" id="ARBA00006434"/>
    </source>
</evidence>
<dbReference type="KEGG" id="bacg:D2962_15670"/>
<dbReference type="GO" id="GO:0005886">
    <property type="term" value="C:plasma membrane"/>
    <property type="evidence" value="ECO:0007669"/>
    <property type="project" value="TreeGrafter"/>
</dbReference>
<dbReference type="PROSITE" id="PS50283">
    <property type="entry name" value="NA_SOLUT_SYMP_3"/>
    <property type="match status" value="1"/>
</dbReference>
<dbReference type="EMBL" id="CP033169">
    <property type="protein sequence ID" value="AYO31850.1"/>
    <property type="molecule type" value="Genomic_DNA"/>
</dbReference>
<keyword evidence="4 8" id="KW-0812">Transmembrane</keyword>
<organism evidence="9 10">
    <name type="scientific">Biomaibacter acetigenes</name>
    <dbReference type="NCBI Taxonomy" id="2316383"/>
    <lineage>
        <taxon>Bacteria</taxon>
        <taxon>Bacillati</taxon>
        <taxon>Bacillota</taxon>
        <taxon>Clostridia</taxon>
        <taxon>Thermosediminibacterales</taxon>
        <taxon>Tepidanaerobacteraceae</taxon>
        <taxon>Biomaibacter</taxon>
    </lineage>
</organism>
<feature type="transmembrane region" description="Helical" evidence="8">
    <location>
        <begin position="74"/>
        <end position="99"/>
    </location>
</feature>
<evidence type="ECO:0000256" key="8">
    <source>
        <dbReference type="SAM" id="Phobius"/>
    </source>
</evidence>
<reference evidence="9 10" key="1">
    <citation type="submission" date="2018-10" db="EMBL/GenBank/DDBJ databases">
        <authorList>
            <person name="Zhang X."/>
        </authorList>
    </citation>
    <scope>NUCLEOTIDE SEQUENCE [LARGE SCALE GENOMIC DNA]</scope>
    <source>
        <strain evidence="9 10">SK-G1</strain>
    </source>
</reference>
<evidence type="ECO:0000256" key="1">
    <source>
        <dbReference type="ARBA" id="ARBA00004141"/>
    </source>
</evidence>
<evidence type="ECO:0000256" key="4">
    <source>
        <dbReference type="ARBA" id="ARBA00022692"/>
    </source>
</evidence>
<proteinExistence type="inferred from homology"/>
<keyword evidence="5 8" id="KW-1133">Transmembrane helix</keyword>
<evidence type="ECO:0000256" key="5">
    <source>
        <dbReference type="ARBA" id="ARBA00022989"/>
    </source>
</evidence>
<dbReference type="Gene3D" id="1.20.1730.10">
    <property type="entry name" value="Sodium/glucose cotransporter"/>
    <property type="match status" value="1"/>
</dbReference>
<comment type="subcellular location">
    <subcellularLocation>
        <location evidence="1">Membrane</location>
        <topology evidence="1">Multi-pass membrane protein</topology>
    </subcellularLocation>
</comment>
<dbReference type="RefSeq" id="WP_122015526.1">
    <property type="nucleotide sequence ID" value="NZ_CP033169.1"/>
</dbReference>
<dbReference type="Pfam" id="PF00474">
    <property type="entry name" value="SSF"/>
    <property type="match status" value="1"/>
</dbReference>
<evidence type="ECO:0000313" key="9">
    <source>
        <dbReference type="EMBL" id="AYO31850.1"/>
    </source>
</evidence>
<dbReference type="PANTHER" id="PTHR48086">
    <property type="entry name" value="SODIUM/PROLINE SYMPORTER-RELATED"/>
    <property type="match status" value="1"/>
</dbReference>
<dbReference type="AlphaFoldDB" id="A0A3G2R8P7"/>
<keyword evidence="6 8" id="KW-0472">Membrane</keyword>
<feature type="transmembrane region" description="Helical" evidence="8">
    <location>
        <begin position="265"/>
        <end position="293"/>
    </location>
</feature>
<name>A0A3G2R8P7_9FIRM</name>
<feature type="transmembrane region" description="Helical" evidence="8">
    <location>
        <begin position="361"/>
        <end position="380"/>
    </location>
</feature>
<dbReference type="PANTHER" id="PTHR48086:SF7">
    <property type="entry name" value="SODIUM-SOLUTE SYMPORTER-RELATED"/>
    <property type="match status" value="1"/>
</dbReference>
<dbReference type="GO" id="GO:0022857">
    <property type="term" value="F:transmembrane transporter activity"/>
    <property type="evidence" value="ECO:0007669"/>
    <property type="project" value="InterPro"/>
</dbReference>
<dbReference type="InterPro" id="IPR038377">
    <property type="entry name" value="Na/Glc_symporter_sf"/>
</dbReference>
<feature type="transmembrane region" description="Helical" evidence="8">
    <location>
        <begin position="386"/>
        <end position="408"/>
    </location>
</feature>
<feature type="transmembrane region" description="Helical" evidence="8">
    <location>
        <begin position="420"/>
        <end position="443"/>
    </location>
</feature>
<dbReference type="InterPro" id="IPR001734">
    <property type="entry name" value="Na/solute_symporter"/>
</dbReference>
<dbReference type="Proteomes" id="UP000280960">
    <property type="component" value="Chromosome"/>
</dbReference>
<comment type="similarity">
    <text evidence="2 7">Belongs to the sodium:solute symporter (SSF) (TC 2.A.21) family.</text>
</comment>
<evidence type="ECO:0000256" key="3">
    <source>
        <dbReference type="ARBA" id="ARBA00022448"/>
    </source>
</evidence>
<gene>
    <name evidence="9" type="ORF">D2962_15670</name>
</gene>